<evidence type="ECO:0008006" key="14">
    <source>
        <dbReference type="Google" id="ProtNLM"/>
    </source>
</evidence>
<dbReference type="AlphaFoldDB" id="A0A9J6G5X6"/>
<evidence type="ECO:0000256" key="6">
    <source>
        <dbReference type="ARBA" id="ARBA00022781"/>
    </source>
</evidence>
<feature type="transmembrane region" description="Helical" evidence="11">
    <location>
        <begin position="125"/>
        <end position="148"/>
    </location>
</feature>
<protein>
    <recommendedName>
        <fullName evidence="14">Otopetrin</fullName>
    </recommendedName>
</protein>
<keyword evidence="7 11" id="KW-1133">Transmembrane helix</keyword>
<keyword evidence="10" id="KW-0407">Ion channel</keyword>
<evidence type="ECO:0000313" key="13">
    <source>
        <dbReference type="Proteomes" id="UP000821853"/>
    </source>
</evidence>
<dbReference type="GO" id="GO:0005886">
    <property type="term" value="C:plasma membrane"/>
    <property type="evidence" value="ECO:0007669"/>
    <property type="project" value="UniProtKB-SubCell"/>
</dbReference>
<dbReference type="Pfam" id="PF03189">
    <property type="entry name" value="Otopetrin"/>
    <property type="match status" value="1"/>
</dbReference>
<dbReference type="OMA" id="WVFVEHT"/>
<evidence type="ECO:0000256" key="2">
    <source>
        <dbReference type="ARBA" id="ARBA00006513"/>
    </source>
</evidence>
<feature type="transmembrane region" description="Helical" evidence="11">
    <location>
        <begin position="530"/>
        <end position="548"/>
    </location>
</feature>
<dbReference type="InterPro" id="IPR004878">
    <property type="entry name" value="Otopetrin"/>
</dbReference>
<keyword evidence="13" id="KW-1185">Reference proteome</keyword>
<feature type="transmembrane region" description="Helical" evidence="11">
    <location>
        <begin position="599"/>
        <end position="616"/>
    </location>
</feature>
<feature type="transmembrane region" description="Helical" evidence="11">
    <location>
        <begin position="306"/>
        <end position="324"/>
    </location>
</feature>
<accession>A0A9J6G5X6</accession>
<name>A0A9J6G5X6_HAELO</name>
<evidence type="ECO:0000256" key="7">
    <source>
        <dbReference type="ARBA" id="ARBA00022989"/>
    </source>
</evidence>
<dbReference type="OrthoDB" id="6429739at2759"/>
<evidence type="ECO:0000256" key="4">
    <source>
        <dbReference type="ARBA" id="ARBA00022475"/>
    </source>
</evidence>
<reference evidence="12 13" key="1">
    <citation type="journal article" date="2020" name="Cell">
        <title>Large-Scale Comparative Analyses of Tick Genomes Elucidate Their Genetic Diversity and Vector Capacities.</title>
        <authorList>
            <consortium name="Tick Genome and Microbiome Consortium (TIGMIC)"/>
            <person name="Jia N."/>
            <person name="Wang J."/>
            <person name="Shi W."/>
            <person name="Du L."/>
            <person name="Sun Y."/>
            <person name="Zhan W."/>
            <person name="Jiang J.F."/>
            <person name="Wang Q."/>
            <person name="Zhang B."/>
            <person name="Ji P."/>
            <person name="Bell-Sakyi L."/>
            <person name="Cui X.M."/>
            <person name="Yuan T.T."/>
            <person name="Jiang B.G."/>
            <person name="Yang W.F."/>
            <person name="Lam T.T."/>
            <person name="Chang Q.C."/>
            <person name="Ding S.J."/>
            <person name="Wang X.J."/>
            <person name="Zhu J.G."/>
            <person name="Ruan X.D."/>
            <person name="Zhao L."/>
            <person name="Wei J.T."/>
            <person name="Ye R.Z."/>
            <person name="Que T.C."/>
            <person name="Du C.H."/>
            <person name="Zhou Y.H."/>
            <person name="Cheng J.X."/>
            <person name="Dai P.F."/>
            <person name="Guo W.B."/>
            <person name="Han X.H."/>
            <person name="Huang E.J."/>
            <person name="Li L.F."/>
            <person name="Wei W."/>
            <person name="Gao Y.C."/>
            <person name="Liu J.Z."/>
            <person name="Shao H.Z."/>
            <person name="Wang X."/>
            <person name="Wang C.C."/>
            <person name="Yang T.C."/>
            <person name="Huo Q.B."/>
            <person name="Li W."/>
            <person name="Chen H.Y."/>
            <person name="Chen S.E."/>
            <person name="Zhou L.G."/>
            <person name="Ni X.B."/>
            <person name="Tian J.H."/>
            <person name="Sheng Y."/>
            <person name="Liu T."/>
            <person name="Pan Y.S."/>
            <person name="Xia L.Y."/>
            <person name="Li J."/>
            <person name="Zhao F."/>
            <person name="Cao W.C."/>
        </authorList>
    </citation>
    <scope>NUCLEOTIDE SEQUENCE [LARGE SCALE GENOMIC DNA]</scope>
    <source>
        <strain evidence="12">HaeL-2018</strain>
    </source>
</reference>
<feature type="transmembrane region" description="Helical" evidence="11">
    <location>
        <begin position="392"/>
        <end position="412"/>
    </location>
</feature>
<evidence type="ECO:0000256" key="10">
    <source>
        <dbReference type="ARBA" id="ARBA00023303"/>
    </source>
</evidence>
<sequence length="669" mass="74251">MSDSSEKRASDAARELRIVSHAVPRRVTELALPTENFQLDSFVGSPEIAEYRKTIRTTCCCNLHAGTAGCNAAATRGLHPCSSSASYDKGCLRLHDHRRLQGRSFSMDFGRRQNESMLWSNLTSLLSYIYATFVVVFGAVMTVLQPSIKIGSHNIEMDDAFACVMCILGLAWLVFLHGDISWQKARRCRQPSGASEGGAGDTESTVTADALDWKGSRLAEPPGYTYLTGRHSGSFFLKAGMTVFCCGHLIHEGLLLGQEIIAWMHAGKVCTDTALLLVHTLRPLFSFYQLFFLFKYSNIVINRWVTLAKWGIMHCFATTLTFWIRTIVNDAYGDVVKASKGKVNNSLALWGNLTFSDLQVSMSERHGLIQEANWTCAVADLFSPAYMRPMPYLYPFTIEFNLCLAGVWFIVLQNLGTSAQKQKPCCDVAAAASRTVPEEVSENNLVINADCHSANRGLFAGIVVLLASIVVMVIFYCGASGREVQPTGVSVYLAQVGVLLLLAFIACLLAYGRIATLDINGHPITMLDDFLLCIPMPFYFAHATLVVIAEMSEGGSYERMLLQIFTVVQVVTQTPLIIDGLRRCSNSPALRYKKPGREVVSFLIVLNITMWIVYTFESKTVGKVFVGMQYFGLRAWVFVEHTTVPLMLFYRFHSSVCLSDIWKSAYEAE</sequence>
<feature type="transmembrane region" description="Helical" evidence="11">
    <location>
        <begin position="628"/>
        <end position="650"/>
    </location>
</feature>
<feature type="transmembrane region" description="Helical" evidence="11">
    <location>
        <begin position="160"/>
        <end position="180"/>
    </location>
</feature>
<organism evidence="12 13">
    <name type="scientific">Haemaphysalis longicornis</name>
    <name type="common">Bush tick</name>
    <dbReference type="NCBI Taxonomy" id="44386"/>
    <lineage>
        <taxon>Eukaryota</taxon>
        <taxon>Metazoa</taxon>
        <taxon>Ecdysozoa</taxon>
        <taxon>Arthropoda</taxon>
        <taxon>Chelicerata</taxon>
        <taxon>Arachnida</taxon>
        <taxon>Acari</taxon>
        <taxon>Parasitiformes</taxon>
        <taxon>Ixodida</taxon>
        <taxon>Ixodoidea</taxon>
        <taxon>Ixodidae</taxon>
        <taxon>Haemaphysalinae</taxon>
        <taxon>Haemaphysalis</taxon>
    </lineage>
</organism>
<evidence type="ECO:0000256" key="5">
    <source>
        <dbReference type="ARBA" id="ARBA00022692"/>
    </source>
</evidence>
<feature type="transmembrane region" description="Helical" evidence="11">
    <location>
        <begin position="458"/>
        <end position="479"/>
    </location>
</feature>
<dbReference type="PANTHER" id="PTHR21522:SF58">
    <property type="entry name" value="AGAP000074-PA"/>
    <property type="match status" value="1"/>
</dbReference>
<dbReference type="GO" id="GO:0015252">
    <property type="term" value="F:proton channel activity"/>
    <property type="evidence" value="ECO:0007669"/>
    <property type="project" value="InterPro"/>
</dbReference>
<evidence type="ECO:0000256" key="3">
    <source>
        <dbReference type="ARBA" id="ARBA00022448"/>
    </source>
</evidence>
<feature type="transmembrane region" description="Helical" evidence="11">
    <location>
        <begin position="560"/>
        <end position="578"/>
    </location>
</feature>
<dbReference type="PANTHER" id="PTHR21522">
    <property type="entry name" value="PROTON CHANNEL OTOP"/>
    <property type="match status" value="1"/>
</dbReference>
<evidence type="ECO:0000313" key="12">
    <source>
        <dbReference type="EMBL" id="KAH9373798.1"/>
    </source>
</evidence>
<evidence type="ECO:0000256" key="11">
    <source>
        <dbReference type="SAM" id="Phobius"/>
    </source>
</evidence>
<keyword evidence="5 11" id="KW-0812">Transmembrane</keyword>
<proteinExistence type="inferred from homology"/>
<keyword evidence="8" id="KW-0406">Ion transport</keyword>
<comment type="caution">
    <text evidence="12">The sequence shown here is derived from an EMBL/GenBank/DDBJ whole genome shotgun (WGS) entry which is preliminary data.</text>
</comment>
<gene>
    <name evidence="12" type="ORF">HPB48_007480</name>
</gene>
<keyword evidence="3" id="KW-0813">Transport</keyword>
<dbReference type="EMBL" id="JABSTR010000006">
    <property type="protein sequence ID" value="KAH9373798.1"/>
    <property type="molecule type" value="Genomic_DNA"/>
</dbReference>
<comment type="subcellular location">
    <subcellularLocation>
        <location evidence="1">Cell membrane</location>
        <topology evidence="1">Multi-pass membrane protein</topology>
    </subcellularLocation>
</comment>
<comment type="similarity">
    <text evidence="2">Belongs to the otopetrin family.</text>
</comment>
<evidence type="ECO:0000256" key="1">
    <source>
        <dbReference type="ARBA" id="ARBA00004651"/>
    </source>
</evidence>
<keyword evidence="6" id="KW-0375">Hydrogen ion transport</keyword>
<dbReference type="VEuPathDB" id="VectorBase:HLOH_045099"/>
<keyword evidence="9 11" id="KW-0472">Membrane</keyword>
<dbReference type="Proteomes" id="UP000821853">
    <property type="component" value="Chromosome 4"/>
</dbReference>
<evidence type="ECO:0000256" key="8">
    <source>
        <dbReference type="ARBA" id="ARBA00023065"/>
    </source>
</evidence>
<feature type="transmembrane region" description="Helical" evidence="11">
    <location>
        <begin position="491"/>
        <end position="510"/>
    </location>
</feature>
<evidence type="ECO:0000256" key="9">
    <source>
        <dbReference type="ARBA" id="ARBA00023136"/>
    </source>
</evidence>
<keyword evidence="4" id="KW-1003">Cell membrane</keyword>